<feature type="transmembrane region" description="Helical" evidence="1">
    <location>
        <begin position="48"/>
        <end position="68"/>
    </location>
</feature>
<dbReference type="AlphaFoldDB" id="A0A1S1YZX0"/>
<keyword evidence="1" id="KW-1133">Transmembrane helix</keyword>
<reference evidence="2 3" key="1">
    <citation type="journal article" date="2012" name="Int. J. Syst. Evol. Microbiol.">
        <title>Flammeovirga pacifica sp. nov., isolated from deep-sea sediment.</title>
        <authorList>
            <person name="Xu H."/>
            <person name="Fu Y."/>
            <person name="Yang N."/>
            <person name="Ding Z."/>
            <person name="Lai Q."/>
            <person name="Zeng R."/>
        </authorList>
    </citation>
    <scope>NUCLEOTIDE SEQUENCE [LARGE SCALE GENOMIC DNA]</scope>
    <source>
        <strain evidence="3">DSM 24597 / LMG 26175 / WPAGA1</strain>
    </source>
</reference>
<name>A0A1S1YZX0_FLAPC</name>
<evidence type="ECO:0000313" key="2">
    <source>
        <dbReference type="EMBL" id="OHX66550.1"/>
    </source>
</evidence>
<sequence length="83" mass="9463">MKKFINTILLSIFSLTFVSAQEKIQITEKDYSNFGVEMADALHANGKIYVVVAVVAAIWVGFMVYLFLTDRKITQLEKMINDK</sequence>
<dbReference type="NCBIfam" id="TIGR04391">
    <property type="entry name" value="CcmD_alt_fam"/>
    <property type="match status" value="1"/>
</dbReference>
<comment type="caution">
    <text evidence="2">The sequence shown here is derived from an EMBL/GenBank/DDBJ whole genome shotgun (WGS) entry which is preliminary data.</text>
</comment>
<keyword evidence="1" id="KW-0812">Transmembrane</keyword>
<dbReference type="Proteomes" id="UP000179797">
    <property type="component" value="Unassembled WGS sequence"/>
</dbReference>
<accession>A0A1S1YZX0</accession>
<protein>
    <submittedName>
        <fullName evidence="2">CcmD family protein</fullName>
    </submittedName>
</protein>
<evidence type="ECO:0000313" key="3">
    <source>
        <dbReference type="Proteomes" id="UP000179797"/>
    </source>
</evidence>
<keyword evidence="3" id="KW-1185">Reference proteome</keyword>
<evidence type="ECO:0000256" key="1">
    <source>
        <dbReference type="SAM" id="Phobius"/>
    </source>
</evidence>
<keyword evidence="1" id="KW-0472">Membrane</keyword>
<organism evidence="2 3">
    <name type="scientific">Flammeovirga pacifica</name>
    <dbReference type="NCBI Taxonomy" id="915059"/>
    <lineage>
        <taxon>Bacteria</taxon>
        <taxon>Pseudomonadati</taxon>
        <taxon>Bacteroidota</taxon>
        <taxon>Cytophagia</taxon>
        <taxon>Cytophagales</taxon>
        <taxon>Flammeovirgaceae</taxon>
        <taxon>Flammeovirga</taxon>
    </lineage>
</organism>
<proteinExistence type="predicted"/>
<dbReference type="RefSeq" id="WP_044221421.1">
    <property type="nucleotide sequence ID" value="NZ_JRYR02000001.1"/>
</dbReference>
<dbReference type="OrthoDB" id="886941at2"/>
<dbReference type="STRING" id="915059.NH26_09360"/>
<dbReference type="Pfam" id="PF20077">
    <property type="entry name" value="CcmD_alt"/>
    <property type="match status" value="1"/>
</dbReference>
<gene>
    <name evidence="2" type="ORF">NH26_09360</name>
</gene>
<dbReference type="EMBL" id="JRYR02000001">
    <property type="protein sequence ID" value="OHX66550.1"/>
    <property type="molecule type" value="Genomic_DNA"/>
</dbReference>
<dbReference type="InterPro" id="IPR030888">
    <property type="entry name" value="Put_ccm"/>
</dbReference>